<dbReference type="SMART" id="SM00507">
    <property type="entry name" value="HNHc"/>
    <property type="match status" value="1"/>
</dbReference>
<dbReference type="Proteomes" id="UP000831963">
    <property type="component" value="Chromosome"/>
</dbReference>
<dbReference type="EMBL" id="CP078077">
    <property type="protein sequence ID" value="UPL14200.1"/>
    <property type="molecule type" value="Genomic_DNA"/>
</dbReference>
<dbReference type="Gene3D" id="1.10.30.50">
    <property type="match status" value="1"/>
</dbReference>
<evidence type="ECO:0000313" key="3">
    <source>
        <dbReference type="Proteomes" id="UP000831963"/>
    </source>
</evidence>
<organism evidence="2 3">
    <name type="scientific">Microbacterium galbinum</name>
    <dbReference type="NCBI Taxonomy" id="2851646"/>
    <lineage>
        <taxon>Bacteria</taxon>
        <taxon>Bacillati</taxon>
        <taxon>Actinomycetota</taxon>
        <taxon>Actinomycetes</taxon>
        <taxon>Micrococcales</taxon>
        <taxon>Microbacteriaceae</taxon>
        <taxon>Microbacterium</taxon>
    </lineage>
</organism>
<keyword evidence="2" id="KW-0378">Hydrolase</keyword>
<protein>
    <submittedName>
        <fullName evidence="2">HNH endonuclease</fullName>
    </submittedName>
</protein>
<name>A0ABY4IPL8_9MICO</name>
<evidence type="ECO:0000259" key="1">
    <source>
        <dbReference type="SMART" id="SM00507"/>
    </source>
</evidence>
<keyword evidence="2" id="KW-0540">Nuclease</keyword>
<proteinExistence type="predicted"/>
<accession>A0ABY4IPL8</accession>
<dbReference type="CDD" id="cd00085">
    <property type="entry name" value="HNHc"/>
    <property type="match status" value="1"/>
</dbReference>
<dbReference type="RefSeq" id="WP_247957299.1">
    <property type="nucleotide sequence ID" value="NZ_CP078077.1"/>
</dbReference>
<gene>
    <name evidence="2" type="ORF">KV396_06815</name>
</gene>
<keyword evidence="3" id="KW-1185">Reference proteome</keyword>
<reference evidence="2 3" key="1">
    <citation type="submission" date="2021-06" db="EMBL/GenBank/DDBJ databases">
        <title>Genome-based taxonomic framework of Microbacterium strains isolated from marine environment, the description of four new species and reclassification of four preexisting species.</title>
        <authorList>
            <person name="Lee S.D."/>
            <person name="Kim S.-M."/>
            <person name="Byeon Y.-S."/>
            <person name="Yang H.L."/>
            <person name="Kim I.S."/>
        </authorList>
    </citation>
    <scope>NUCLEOTIDE SEQUENCE [LARGE SCALE GENOMIC DNA]</scope>
    <source>
        <strain evidence="2 3">SSW1-36</strain>
    </source>
</reference>
<dbReference type="InterPro" id="IPR003615">
    <property type="entry name" value="HNH_nuc"/>
</dbReference>
<keyword evidence="2" id="KW-0255">Endonuclease</keyword>
<feature type="domain" description="HNH nuclease" evidence="1">
    <location>
        <begin position="382"/>
        <end position="434"/>
    </location>
</feature>
<evidence type="ECO:0000313" key="2">
    <source>
        <dbReference type="EMBL" id="UPL14200.1"/>
    </source>
</evidence>
<dbReference type="GO" id="GO:0004519">
    <property type="term" value="F:endonuclease activity"/>
    <property type="evidence" value="ECO:0007669"/>
    <property type="project" value="UniProtKB-KW"/>
</dbReference>
<sequence>MTSDAATPLDRVERGRLLDAWVEVRRRIAELEAQATALLGERIGEHDAEVAEHPYHRDAIYRSMIAEYSAAGHLSRGAVEFAFSDALALQSMPAVEGAFTAGRVTAAHVREMVRAASVVREAVRNGRADAAVLGLYETAVLVVAETDSPARTRAHARQVAAALAGETLLERHRRAASERSVTVRSLDDGLALLTAVLPETLAVAIQDRITRMAREVIRARDDAPAPTFLDGEDPEDVILPEHIAPDDPLAGVIFGEDSTFTTDPLASPAAPESIIVPGTTVPDDERTIDQVRADLFSDLLLAASPSPALGNDLDGVQARIQVTIAATTLAGLDDHPAELDGHGPLDPDIARALAGRNNGWSRLFLDASGMVTETDTYTPTEGMRRYLRARDQHCRFPGCRMPVHRCEIDHNQDHAKGGRTAIDNLAHFCRSHHQLKHPDIDSDHRWTARSRPDGTIEWTGPLGRIHADRAPRRVMFV</sequence>